<dbReference type="InterPro" id="IPR000160">
    <property type="entry name" value="GGDEF_dom"/>
</dbReference>
<dbReference type="SUPFAM" id="SSF141868">
    <property type="entry name" value="EAL domain-like"/>
    <property type="match status" value="1"/>
</dbReference>
<dbReference type="EMBL" id="VUMU01000007">
    <property type="protein sequence ID" value="MST58121.1"/>
    <property type="molecule type" value="Genomic_DNA"/>
</dbReference>
<dbReference type="Gene3D" id="3.30.450.20">
    <property type="entry name" value="PAS domain"/>
    <property type="match status" value="1"/>
</dbReference>
<name>A0A6L5YIK7_9FIRM</name>
<keyword evidence="9" id="KW-1185">Reference proteome</keyword>
<dbReference type="InterPro" id="IPR035919">
    <property type="entry name" value="EAL_sf"/>
</dbReference>
<dbReference type="InterPro" id="IPR029787">
    <property type="entry name" value="Nucleotide_cyclase"/>
</dbReference>
<dbReference type="Gene3D" id="3.20.20.450">
    <property type="entry name" value="EAL domain"/>
    <property type="match status" value="1"/>
</dbReference>
<dbReference type="Gene3D" id="3.30.70.270">
    <property type="match status" value="1"/>
</dbReference>
<reference evidence="8 9" key="1">
    <citation type="submission" date="2019-08" db="EMBL/GenBank/DDBJ databases">
        <title>In-depth cultivation of the pig gut microbiome towards novel bacterial diversity and tailored functional studies.</title>
        <authorList>
            <person name="Wylensek D."/>
            <person name="Hitch T.C.A."/>
            <person name="Clavel T."/>
        </authorList>
    </citation>
    <scope>NUCLEOTIDE SEQUENCE [LARGE SCALE GENOMIC DNA]</scope>
    <source>
        <strain evidence="8 9">WCA3-601-WT-6H</strain>
    </source>
</reference>
<dbReference type="Proteomes" id="UP000476055">
    <property type="component" value="Unassembled WGS sequence"/>
</dbReference>
<dbReference type="CDD" id="cd01948">
    <property type="entry name" value="EAL"/>
    <property type="match status" value="1"/>
</dbReference>
<proteinExistence type="predicted"/>
<keyword evidence="4 6" id="KW-1133">Transmembrane helix</keyword>
<gene>
    <name evidence="8" type="ORF">FYJ59_07690</name>
</gene>
<keyword evidence="2" id="KW-1003">Cell membrane</keyword>
<feature type="domain" description="EAL" evidence="7">
    <location>
        <begin position="492"/>
        <end position="744"/>
    </location>
</feature>
<evidence type="ECO:0000313" key="8">
    <source>
        <dbReference type="EMBL" id="MST58121.1"/>
    </source>
</evidence>
<dbReference type="CDD" id="cd12914">
    <property type="entry name" value="PDC1_DGC_like"/>
    <property type="match status" value="1"/>
</dbReference>
<dbReference type="GO" id="GO:0071111">
    <property type="term" value="F:cyclic-guanylate-specific phosphodiesterase activity"/>
    <property type="evidence" value="ECO:0007669"/>
    <property type="project" value="InterPro"/>
</dbReference>
<protein>
    <submittedName>
        <fullName evidence="8">EAL domain-containing protein</fullName>
    </submittedName>
</protein>
<dbReference type="AlphaFoldDB" id="A0A6L5YIK7"/>
<dbReference type="PANTHER" id="PTHR33121">
    <property type="entry name" value="CYCLIC DI-GMP PHOSPHODIESTERASE PDEF"/>
    <property type="match status" value="1"/>
</dbReference>
<dbReference type="InterPro" id="IPR043128">
    <property type="entry name" value="Rev_trsase/Diguanyl_cyclase"/>
</dbReference>
<evidence type="ECO:0000256" key="1">
    <source>
        <dbReference type="ARBA" id="ARBA00004651"/>
    </source>
</evidence>
<evidence type="ECO:0000256" key="6">
    <source>
        <dbReference type="SAM" id="Phobius"/>
    </source>
</evidence>
<keyword evidence="3 6" id="KW-0812">Transmembrane</keyword>
<evidence type="ECO:0000313" key="9">
    <source>
        <dbReference type="Proteomes" id="UP000476055"/>
    </source>
</evidence>
<dbReference type="Pfam" id="PF00990">
    <property type="entry name" value="GGDEF"/>
    <property type="match status" value="1"/>
</dbReference>
<organism evidence="8 9">
    <name type="scientific">Waltera intestinalis</name>
    <dbReference type="NCBI Taxonomy" id="2606635"/>
    <lineage>
        <taxon>Bacteria</taxon>
        <taxon>Bacillati</taxon>
        <taxon>Bacillota</taxon>
        <taxon>Clostridia</taxon>
        <taxon>Lachnospirales</taxon>
        <taxon>Lachnospiraceae</taxon>
        <taxon>Waltera</taxon>
    </lineage>
</organism>
<dbReference type="InterPro" id="IPR001633">
    <property type="entry name" value="EAL_dom"/>
</dbReference>
<dbReference type="GO" id="GO:0005886">
    <property type="term" value="C:plasma membrane"/>
    <property type="evidence" value="ECO:0007669"/>
    <property type="project" value="UniProtKB-SubCell"/>
</dbReference>
<comment type="caution">
    <text evidence="8">The sequence shown here is derived from an EMBL/GenBank/DDBJ whole genome shotgun (WGS) entry which is preliminary data.</text>
</comment>
<dbReference type="InterPro" id="IPR050706">
    <property type="entry name" value="Cyclic-di-GMP_PDE-like"/>
</dbReference>
<dbReference type="Pfam" id="PF02743">
    <property type="entry name" value="dCache_1"/>
    <property type="match status" value="1"/>
</dbReference>
<dbReference type="PROSITE" id="PS50883">
    <property type="entry name" value="EAL"/>
    <property type="match status" value="1"/>
</dbReference>
<accession>A0A6L5YIK7</accession>
<dbReference type="InterPro" id="IPR033479">
    <property type="entry name" value="dCache_1"/>
</dbReference>
<dbReference type="SUPFAM" id="SSF55073">
    <property type="entry name" value="Nucleotide cyclase"/>
    <property type="match status" value="1"/>
</dbReference>
<evidence type="ECO:0000256" key="5">
    <source>
        <dbReference type="ARBA" id="ARBA00023136"/>
    </source>
</evidence>
<dbReference type="RefSeq" id="WP_154496254.1">
    <property type="nucleotide sequence ID" value="NZ_VUMU01000007.1"/>
</dbReference>
<dbReference type="Pfam" id="PF00563">
    <property type="entry name" value="EAL"/>
    <property type="match status" value="1"/>
</dbReference>
<dbReference type="PANTHER" id="PTHR33121:SF70">
    <property type="entry name" value="SIGNALING PROTEIN YKOW"/>
    <property type="match status" value="1"/>
</dbReference>
<feature type="transmembrane region" description="Helical" evidence="6">
    <location>
        <begin position="12"/>
        <end position="30"/>
    </location>
</feature>
<evidence type="ECO:0000256" key="2">
    <source>
        <dbReference type="ARBA" id="ARBA00022475"/>
    </source>
</evidence>
<evidence type="ECO:0000259" key="7">
    <source>
        <dbReference type="PROSITE" id="PS50883"/>
    </source>
</evidence>
<keyword evidence="5 6" id="KW-0472">Membrane</keyword>
<dbReference type="SMART" id="SM00052">
    <property type="entry name" value="EAL"/>
    <property type="match status" value="1"/>
</dbReference>
<sequence length="746" mass="84241">MRQYNKLPKQALVILGIALVLIISTVLWSSSRITQDVTEEVQSTLRDVGTQNALILRQEIRENFNLLYSLADEIGQAGNAENITAITGQLQSFVITYEFKRIGFVSPEGEVVTTDGYIQDLSSREFFIEGMQGLPGISNTLQDRIGTPEPINVFSIPVYDTDNNILGVLFATFRNQHFQEILSVQSFNNQGFSCLVNQDGEIISCSSNAPSSLLEASSVYRYIEDADSRNDRPLRDLSKVLSGSSPASGSFYGDGQKYYYHAVALDNLRNDRQWFVLTIVPDQVLSTRSTPVLLQVRLLILLIILIAAGGTLAYVHSIQIQRRQLFRLAYVDPLTGGDNFACFKEKMMRHNGDRGFYVALDLQDFKIINNTCGVAKGDETLIEVWKIIQSNIHLGEFSAHINADRFILFLRDKDCRTLGPRLQCLCQDLCNLSTKLNIPRVFPLCGVYETTDHREVEQNYGKAVQAKYLVKGKRTAHYAFYDELDIQQLSEDRLMEDAFDDALKNGEFQLWYQPKVDPVKGNILGAEALIRWKRPDGTMLSPGKFIPLFEKNGNITTLDEYVFRTVCEQQQKWLQNGATLYPISVNISRVSLYYSNVVDKYKEILGSFRLDPKYVPLEITESATIDNSDISSLIEQFHEAGFTLLLDDFGSGYSSLSSLNVMHFDTIKLDKSLIDYIGDENGEKLLLHITQLLQSFGMTITAEGVETSAQVEFLKNLHCDDIQGYFFSKPLPLMEFEAFARKHTGL</sequence>
<comment type="subcellular location">
    <subcellularLocation>
        <location evidence="1">Cell membrane</location>
        <topology evidence="1">Multi-pass membrane protein</topology>
    </subcellularLocation>
</comment>
<dbReference type="SMART" id="SM00267">
    <property type="entry name" value="GGDEF"/>
    <property type="match status" value="1"/>
</dbReference>
<feature type="transmembrane region" description="Helical" evidence="6">
    <location>
        <begin position="292"/>
        <end position="315"/>
    </location>
</feature>
<evidence type="ECO:0000256" key="3">
    <source>
        <dbReference type="ARBA" id="ARBA00022692"/>
    </source>
</evidence>
<evidence type="ECO:0000256" key="4">
    <source>
        <dbReference type="ARBA" id="ARBA00022989"/>
    </source>
</evidence>